<organism evidence="3 4">
    <name type="scientific">Halteria grandinella</name>
    <dbReference type="NCBI Taxonomy" id="5974"/>
    <lineage>
        <taxon>Eukaryota</taxon>
        <taxon>Sar</taxon>
        <taxon>Alveolata</taxon>
        <taxon>Ciliophora</taxon>
        <taxon>Intramacronucleata</taxon>
        <taxon>Spirotrichea</taxon>
        <taxon>Stichotrichia</taxon>
        <taxon>Sporadotrichida</taxon>
        <taxon>Halteriidae</taxon>
        <taxon>Halteria</taxon>
    </lineage>
</organism>
<keyword evidence="1" id="KW-0472">Membrane</keyword>
<sequence>MKLLSFLSTATLFLTANSQIISCPVLTCDSAESMDMDQCYQHDDSHPVATIRTFPCEGYLESTLKSTPLCELNLPKGQHAWYDESTQSIDKSSFSWESAISNKKVRAECRLAASIMNNLSNGRSCSQHSNCLSKNCLAGLCKGLAVGELCARHSDCDAGSYCKKDQTWPYVSKCNKANTNYEQCNEDFECGNSAYCWYVSKQDRIDTVKKCLPLYSQEVGTSMGWYSASFGNITYEDYEINGRYCKSGLAFPVNETANLKNNTNGTKELILGNCTATDKVVYQPNGKLSWPYACNASNQSARCELWYNSSSPNDAITLPQKSFSVRCNCALDGNNGYCSKLLGTEKYKDAMSKRKTVLESSECHTLDRNNFRAQRDSCGIGPGDSLDEAITAMFEVNYHAWVQNGDVYDCIKKVFDDSLLNQSKMGAHILRISIAMVMAIVGILYI</sequence>
<reference evidence="3" key="1">
    <citation type="submission" date="2019-06" db="EMBL/GenBank/DDBJ databases">
        <authorList>
            <person name="Zheng W."/>
        </authorList>
    </citation>
    <scope>NUCLEOTIDE SEQUENCE</scope>
    <source>
        <strain evidence="3">QDHG01</strain>
    </source>
</reference>
<evidence type="ECO:0008006" key="5">
    <source>
        <dbReference type="Google" id="ProtNLM"/>
    </source>
</evidence>
<keyword evidence="1" id="KW-1133">Transmembrane helix</keyword>
<evidence type="ECO:0000313" key="4">
    <source>
        <dbReference type="Proteomes" id="UP000785679"/>
    </source>
</evidence>
<evidence type="ECO:0000256" key="1">
    <source>
        <dbReference type="SAM" id="Phobius"/>
    </source>
</evidence>
<name>A0A8J8NPS1_HALGN</name>
<feature type="signal peptide" evidence="2">
    <location>
        <begin position="1"/>
        <end position="18"/>
    </location>
</feature>
<feature type="transmembrane region" description="Helical" evidence="1">
    <location>
        <begin position="425"/>
        <end position="445"/>
    </location>
</feature>
<dbReference type="OrthoDB" id="282594at2759"/>
<keyword evidence="2" id="KW-0732">Signal</keyword>
<proteinExistence type="predicted"/>
<evidence type="ECO:0000313" key="3">
    <source>
        <dbReference type="EMBL" id="TNV78808.1"/>
    </source>
</evidence>
<dbReference type="AlphaFoldDB" id="A0A8J8NPS1"/>
<feature type="chain" id="PRO_5035161432" description="Dickkopf N-terminal cysteine-rich domain-containing protein" evidence="2">
    <location>
        <begin position="19"/>
        <end position="446"/>
    </location>
</feature>
<keyword evidence="1" id="KW-0812">Transmembrane</keyword>
<dbReference type="EMBL" id="RRYP01009808">
    <property type="protein sequence ID" value="TNV78808.1"/>
    <property type="molecule type" value="Genomic_DNA"/>
</dbReference>
<protein>
    <recommendedName>
        <fullName evidence="5">Dickkopf N-terminal cysteine-rich domain-containing protein</fullName>
    </recommendedName>
</protein>
<comment type="caution">
    <text evidence="3">The sequence shown here is derived from an EMBL/GenBank/DDBJ whole genome shotgun (WGS) entry which is preliminary data.</text>
</comment>
<accession>A0A8J8NPS1</accession>
<dbReference type="Proteomes" id="UP000785679">
    <property type="component" value="Unassembled WGS sequence"/>
</dbReference>
<evidence type="ECO:0000256" key="2">
    <source>
        <dbReference type="SAM" id="SignalP"/>
    </source>
</evidence>
<gene>
    <name evidence="3" type="ORF">FGO68_gene3517</name>
</gene>
<keyword evidence="4" id="KW-1185">Reference proteome</keyword>